<keyword evidence="5 14" id="KW-0964">Secreted</keyword>
<evidence type="ECO:0000256" key="11">
    <source>
        <dbReference type="ARBA" id="ARBA00023136"/>
    </source>
</evidence>
<dbReference type="Gene3D" id="2.60.40.3210">
    <property type="entry name" value="Zona pellucida, ZP-N domain"/>
    <property type="match status" value="1"/>
</dbReference>
<keyword evidence="16" id="KW-1185">Reference proteome</keyword>
<evidence type="ECO:0000256" key="1">
    <source>
        <dbReference type="ARBA" id="ARBA00004498"/>
    </source>
</evidence>
<dbReference type="InParanoid" id="A0A6P7WYE8"/>
<dbReference type="GeneID" id="115460553"/>
<dbReference type="PANTHER" id="PTHR11576">
    <property type="entry name" value="ZONA PELLUCIDA SPERM-BINDING PROTEIN 3"/>
    <property type="match status" value="1"/>
</dbReference>
<keyword evidence="7 14" id="KW-0165">Cleavage on pair of basic residues</keyword>
<dbReference type="Pfam" id="PF23344">
    <property type="entry name" value="ZP-N"/>
    <property type="match status" value="1"/>
</dbReference>
<keyword evidence="8" id="KW-0812">Transmembrane</keyword>
<comment type="subcellular location">
    <subcellularLocation>
        <location evidence="1">Secreted</location>
        <location evidence="1">Extracellular space</location>
        <location evidence="1">Extracellular matrix</location>
    </subcellularLocation>
    <subcellularLocation>
        <location evidence="14">Zona pellucida</location>
    </subcellularLocation>
    <subcellularLocation>
        <location evidence="14">Cell membrane</location>
        <topology evidence="14">Single-pass type I membrane protein</topology>
    </subcellularLocation>
</comment>
<keyword evidence="9 14" id="KW-0732">Signal</keyword>
<dbReference type="InterPro" id="IPR042235">
    <property type="entry name" value="ZP-C_dom"/>
</dbReference>
<keyword evidence="6 14" id="KW-0272">Extracellular matrix</keyword>
<gene>
    <name evidence="17" type="primary">LOC115460553</name>
</gene>
<dbReference type="Proteomes" id="UP000515156">
    <property type="component" value="Chromosome 1"/>
</dbReference>
<dbReference type="GO" id="GO:0005886">
    <property type="term" value="C:plasma membrane"/>
    <property type="evidence" value="ECO:0007669"/>
    <property type="project" value="UniProtKB-SubCell"/>
</dbReference>
<evidence type="ECO:0000256" key="14">
    <source>
        <dbReference type="RuleBase" id="RU367066"/>
    </source>
</evidence>
<dbReference type="GO" id="GO:0032190">
    <property type="term" value="F:acrosin binding"/>
    <property type="evidence" value="ECO:0007669"/>
    <property type="project" value="TreeGrafter"/>
</dbReference>
<dbReference type="PANTHER" id="PTHR11576:SF2">
    <property type="entry name" value="ZONA PELLUCIDA SPERM-BINDING PROTEIN 3"/>
    <property type="match status" value="1"/>
</dbReference>
<dbReference type="InterPro" id="IPR055356">
    <property type="entry name" value="ZP-N"/>
</dbReference>
<feature type="chain" id="PRO_5028518124" description="Zona pellucida sperm-binding protein 3" evidence="14">
    <location>
        <begin position="26"/>
        <end position="424"/>
    </location>
</feature>
<evidence type="ECO:0000256" key="9">
    <source>
        <dbReference type="ARBA" id="ARBA00022729"/>
    </source>
</evidence>
<keyword evidence="10" id="KW-1133">Transmembrane helix</keyword>
<organism evidence="16 17">
    <name type="scientific">Microcaecilia unicolor</name>
    <dbReference type="NCBI Taxonomy" id="1415580"/>
    <lineage>
        <taxon>Eukaryota</taxon>
        <taxon>Metazoa</taxon>
        <taxon>Chordata</taxon>
        <taxon>Craniata</taxon>
        <taxon>Vertebrata</taxon>
        <taxon>Euteleostomi</taxon>
        <taxon>Amphibia</taxon>
        <taxon>Gymnophiona</taxon>
        <taxon>Siphonopidae</taxon>
        <taxon>Microcaecilia</taxon>
    </lineage>
</organism>
<evidence type="ECO:0000313" key="16">
    <source>
        <dbReference type="Proteomes" id="UP000515156"/>
    </source>
</evidence>
<dbReference type="InterPro" id="IPR001507">
    <property type="entry name" value="ZP_dom"/>
</dbReference>
<evidence type="ECO:0000259" key="15">
    <source>
        <dbReference type="PROSITE" id="PS51034"/>
    </source>
</evidence>
<proteinExistence type="inferred from homology"/>
<comment type="function">
    <text evidence="14">Component of the zona pellucida, an extracellular matrix surrounding oocytes which mediates sperm binding, induction of the acrosome reaction and prevents post-fertilization polyspermy. The zona pellucida is composed of 3 to 4 glycoproteins, ZP1, ZP2, ZP3, and ZP4. ZP3 is essential for sperm binding and zona matrix formation.</text>
</comment>
<keyword evidence="11" id="KW-0472">Membrane</keyword>
<reference evidence="17" key="1">
    <citation type="submission" date="2025-08" db="UniProtKB">
        <authorList>
            <consortium name="RefSeq"/>
        </authorList>
    </citation>
    <scope>IDENTIFICATION</scope>
</reference>
<dbReference type="Gene3D" id="2.60.40.4100">
    <property type="entry name" value="Zona pellucida, ZP-C domain"/>
    <property type="match status" value="1"/>
</dbReference>
<dbReference type="GO" id="GO:0035804">
    <property type="term" value="F:structural constituent of egg coat"/>
    <property type="evidence" value="ECO:0007669"/>
    <property type="project" value="UniProtKB-UniRule"/>
</dbReference>
<feature type="domain" description="ZP" evidence="15">
    <location>
        <begin position="35"/>
        <end position="290"/>
    </location>
</feature>
<dbReference type="AlphaFoldDB" id="A0A6P7WYE8"/>
<dbReference type="KEGG" id="muo:115460553"/>
<dbReference type="FunFam" id="2.60.40.3210:FF:000001">
    <property type="entry name" value="Zona pellucida sperm-binding protein 3"/>
    <property type="match status" value="1"/>
</dbReference>
<sequence length="424" mass="47354">MMKRNRALISLLALWVLLGVWRVSAQNASATVSLNCGSSRLVITVEMNLFGNGVLVQPEELVLGKNCSVSHKLEDILLFDYLLQDCGAVRKFLSNTIQYENQLHYRPSHTGVIQRTNAVSMPVSCFYPRTGNTSSLGVQPTWSPFRSTYHGKGRLEFMLQLYDNTWSAPQKNAHYFYGDLLNIQASMVTLHHVPLRIYVDECVARPSKDSILKYEVIIDHGCLVDGVQSRSKFVRPRGDDFLRFQLDVFTFAKALDKQIILICHLKVVNVDTAMTQARLNKACSYNSSSAAFSSEEPGEDCSCCNSAVGCRAMEKRRRRQLMLTDSHWEANVSLGPILIMPTELDLVTLESAQAVVVHPLIVDEDSTAQTSSVSLDWKMMSLPLIAMLAFILGFIGCRATCRGHQPLRSPSEDAVDQLAMRGLQ</sequence>
<keyword evidence="13" id="KW-0325">Glycoprotein</keyword>
<dbReference type="GO" id="GO:0035803">
    <property type="term" value="P:egg coat formation"/>
    <property type="evidence" value="ECO:0007669"/>
    <property type="project" value="UniProtKB-UniRule"/>
</dbReference>
<feature type="signal peptide" evidence="14">
    <location>
        <begin position="1"/>
        <end position="25"/>
    </location>
</feature>
<name>A0A6P7WYE8_9AMPH</name>
<evidence type="ECO:0000256" key="4">
    <source>
        <dbReference type="ARBA" id="ARBA00022475"/>
    </source>
</evidence>
<dbReference type="OrthoDB" id="8880842at2759"/>
<protein>
    <recommendedName>
        <fullName evidence="3 14">Zona pellucida sperm-binding protein 3</fullName>
    </recommendedName>
</protein>
<evidence type="ECO:0000256" key="13">
    <source>
        <dbReference type="ARBA" id="ARBA00023180"/>
    </source>
</evidence>
<comment type="similarity">
    <text evidence="2 14">Belongs to the ZP domain family. ZPC subfamily.</text>
</comment>
<dbReference type="GO" id="GO:0007339">
    <property type="term" value="P:binding of sperm to zona pellucida"/>
    <property type="evidence" value="ECO:0007669"/>
    <property type="project" value="UniProtKB-UniRule"/>
</dbReference>
<dbReference type="GO" id="GO:2000344">
    <property type="term" value="P:positive regulation of acrosome reaction"/>
    <property type="evidence" value="ECO:0007669"/>
    <property type="project" value="UniProtKB-UniRule"/>
</dbReference>
<evidence type="ECO:0000256" key="6">
    <source>
        <dbReference type="ARBA" id="ARBA00022530"/>
    </source>
</evidence>
<dbReference type="Pfam" id="PF00100">
    <property type="entry name" value="Zona_pellucida"/>
    <property type="match status" value="1"/>
</dbReference>
<evidence type="ECO:0000256" key="2">
    <source>
        <dbReference type="ARBA" id="ARBA00006735"/>
    </source>
</evidence>
<comment type="PTM">
    <text evidence="14">Proteolytically cleaved before the transmembrane segment to yield the secreted ectodomain incorporated in the zona pellucida.</text>
</comment>
<evidence type="ECO:0000256" key="12">
    <source>
        <dbReference type="ARBA" id="ARBA00023157"/>
    </source>
</evidence>
<dbReference type="InterPro" id="IPR055355">
    <property type="entry name" value="ZP-C"/>
</dbReference>
<dbReference type="RefSeq" id="XP_030046176.1">
    <property type="nucleotide sequence ID" value="XM_030190316.1"/>
</dbReference>
<evidence type="ECO:0000256" key="7">
    <source>
        <dbReference type="ARBA" id="ARBA00022685"/>
    </source>
</evidence>
<evidence type="ECO:0000313" key="17">
    <source>
        <dbReference type="RefSeq" id="XP_030046176.1"/>
    </source>
</evidence>
<dbReference type="PROSITE" id="PS51034">
    <property type="entry name" value="ZP_2"/>
    <property type="match status" value="1"/>
</dbReference>
<evidence type="ECO:0000256" key="10">
    <source>
        <dbReference type="ARBA" id="ARBA00022989"/>
    </source>
</evidence>
<keyword evidence="12 14" id="KW-1015">Disulfide bond</keyword>
<dbReference type="GO" id="GO:0035805">
    <property type="term" value="C:egg coat"/>
    <property type="evidence" value="ECO:0007669"/>
    <property type="project" value="UniProtKB-SubCell"/>
</dbReference>
<comment type="domain">
    <text evidence="14">The ZP domain is involved in the polymerization of the ZP proteins to form the zona pellucida.</text>
</comment>
<accession>A0A6P7WYE8</accession>
<dbReference type="FunFam" id="2.60.40.4100:FF:000002">
    <property type="entry name" value="Zona pellucida sperm-binding protein 3"/>
    <property type="match status" value="1"/>
</dbReference>
<evidence type="ECO:0000256" key="5">
    <source>
        <dbReference type="ARBA" id="ARBA00022525"/>
    </source>
</evidence>
<evidence type="ECO:0000256" key="8">
    <source>
        <dbReference type="ARBA" id="ARBA00022692"/>
    </source>
</evidence>
<evidence type="ECO:0000256" key="3">
    <source>
        <dbReference type="ARBA" id="ARBA00017980"/>
    </source>
</evidence>
<keyword evidence="4 14" id="KW-1003">Cell membrane</keyword>
<dbReference type="SMART" id="SM00241">
    <property type="entry name" value="ZP"/>
    <property type="match status" value="1"/>
</dbReference>